<protein>
    <submittedName>
        <fullName evidence="2">Uncharacterized protein</fullName>
    </submittedName>
</protein>
<proteinExistence type="predicted"/>
<keyword evidence="3" id="KW-1185">Reference proteome</keyword>
<dbReference type="Proteomes" id="UP000027195">
    <property type="component" value="Unassembled WGS sequence"/>
</dbReference>
<feature type="compositionally biased region" description="Polar residues" evidence="1">
    <location>
        <begin position="311"/>
        <end position="325"/>
    </location>
</feature>
<sequence length="390" mass="42243">MDSEKIQYIPWTQAQKSMSPSNPEYQQIPLVIDDYGRTLRTVRGVVDLQMPDAPAEPEPAPAAETKGVAEDSSDGVKSKKSRKGKGRAPPAEATTEPPAKGSKASKNKQKVTTRSKTSKKTPEVLPDDIDETESEHESIRFPSPTPSDGDGNGNDGNSDGDNDSNTRQPAHSAQPSRAHHKKEPLGSSQYGGGLRGSDSINIVAADRDLFGDASRAVQLNQSAITTRAQSYQPPSMISAKERGITPASHTTWHPPGQPPRNTHTFSSSQPASRPIIDPHRYNLNQSSIWSDNHGNPTRPSGTDMPAIFNTPFMSTHTSGPGTSRSAYHEPPRADEPPTGDLYQWGFNNHDSNGGGPAVGGYHSQHQPYNDGTNRYTRPSSQSSQHRGPYW</sequence>
<feature type="compositionally biased region" description="Acidic residues" evidence="1">
    <location>
        <begin position="125"/>
        <end position="134"/>
    </location>
</feature>
<dbReference type="HOGENOM" id="CLU_059572_0_0_1"/>
<dbReference type="AlphaFoldDB" id="A0A067N4C5"/>
<feature type="compositionally biased region" description="Basic and acidic residues" evidence="1">
    <location>
        <begin position="326"/>
        <end position="335"/>
    </location>
</feature>
<name>A0A067N4C5_BOTB1</name>
<feature type="compositionally biased region" description="Basic residues" evidence="1">
    <location>
        <begin position="103"/>
        <end position="119"/>
    </location>
</feature>
<organism evidence="2 3">
    <name type="scientific">Botryobasidium botryosum (strain FD-172 SS1)</name>
    <dbReference type="NCBI Taxonomy" id="930990"/>
    <lineage>
        <taxon>Eukaryota</taxon>
        <taxon>Fungi</taxon>
        <taxon>Dikarya</taxon>
        <taxon>Basidiomycota</taxon>
        <taxon>Agaricomycotina</taxon>
        <taxon>Agaricomycetes</taxon>
        <taxon>Cantharellales</taxon>
        <taxon>Botryobasidiaceae</taxon>
        <taxon>Botryobasidium</taxon>
    </lineage>
</organism>
<dbReference type="InParanoid" id="A0A067N4C5"/>
<feature type="region of interest" description="Disordered" evidence="1">
    <location>
        <begin position="1"/>
        <end position="25"/>
    </location>
</feature>
<evidence type="ECO:0000313" key="2">
    <source>
        <dbReference type="EMBL" id="KDQ18636.1"/>
    </source>
</evidence>
<feature type="compositionally biased region" description="Low complexity" evidence="1">
    <location>
        <begin position="87"/>
        <end position="99"/>
    </location>
</feature>
<feature type="compositionally biased region" description="Polar residues" evidence="1">
    <location>
        <begin position="10"/>
        <end position="25"/>
    </location>
</feature>
<gene>
    <name evidence="2" type="ORF">BOTBODRAFT_517298</name>
</gene>
<feature type="compositionally biased region" description="Polar residues" evidence="1">
    <location>
        <begin position="259"/>
        <end position="271"/>
    </location>
</feature>
<feature type="compositionally biased region" description="Polar residues" evidence="1">
    <location>
        <begin position="363"/>
        <end position="390"/>
    </location>
</feature>
<dbReference type="STRING" id="930990.A0A067N4C5"/>
<feature type="region of interest" description="Disordered" evidence="1">
    <location>
        <begin position="244"/>
        <end position="390"/>
    </location>
</feature>
<evidence type="ECO:0000313" key="3">
    <source>
        <dbReference type="Proteomes" id="UP000027195"/>
    </source>
</evidence>
<reference evidence="3" key="1">
    <citation type="journal article" date="2014" name="Proc. Natl. Acad. Sci. U.S.A.">
        <title>Extensive sampling of basidiomycete genomes demonstrates inadequacy of the white-rot/brown-rot paradigm for wood decay fungi.</title>
        <authorList>
            <person name="Riley R."/>
            <person name="Salamov A.A."/>
            <person name="Brown D.W."/>
            <person name="Nagy L.G."/>
            <person name="Floudas D."/>
            <person name="Held B.W."/>
            <person name="Levasseur A."/>
            <person name="Lombard V."/>
            <person name="Morin E."/>
            <person name="Otillar R."/>
            <person name="Lindquist E.A."/>
            <person name="Sun H."/>
            <person name="LaButti K.M."/>
            <person name="Schmutz J."/>
            <person name="Jabbour D."/>
            <person name="Luo H."/>
            <person name="Baker S.E."/>
            <person name="Pisabarro A.G."/>
            <person name="Walton J.D."/>
            <person name="Blanchette R.A."/>
            <person name="Henrissat B."/>
            <person name="Martin F."/>
            <person name="Cullen D."/>
            <person name="Hibbett D.S."/>
            <person name="Grigoriev I.V."/>
        </authorList>
    </citation>
    <scope>NUCLEOTIDE SEQUENCE [LARGE SCALE GENOMIC DNA]</scope>
    <source>
        <strain evidence="3">FD-172 SS1</strain>
    </source>
</reference>
<feature type="region of interest" description="Disordered" evidence="1">
    <location>
        <begin position="46"/>
        <end position="198"/>
    </location>
</feature>
<feature type="compositionally biased region" description="Polar residues" evidence="1">
    <location>
        <begin position="282"/>
        <end position="300"/>
    </location>
</feature>
<accession>A0A067N4C5</accession>
<feature type="compositionally biased region" description="Polar residues" evidence="1">
    <location>
        <begin position="166"/>
        <end position="175"/>
    </location>
</feature>
<dbReference type="EMBL" id="KL198021">
    <property type="protein sequence ID" value="KDQ18636.1"/>
    <property type="molecule type" value="Genomic_DNA"/>
</dbReference>
<feature type="compositionally biased region" description="Low complexity" evidence="1">
    <location>
        <begin position="155"/>
        <end position="165"/>
    </location>
</feature>
<evidence type="ECO:0000256" key="1">
    <source>
        <dbReference type="SAM" id="MobiDB-lite"/>
    </source>
</evidence>